<reference evidence="8 9" key="1">
    <citation type="submission" date="2016-11" db="EMBL/GenBank/DDBJ databases">
        <title>Comparative genomics of co-occurring bacteria in distinct bioleaching systems unravels niche-specific adaptation.</title>
        <authorList>
            <person name="Zhang X."/>
            <person name="Liu X."/>
            <person name="Yin H."/>
        </authorList>
    </citation>
    <scope>NUCLEOTIDE SEQUENCE [LARGE SCALE GENOMIC DNA]</scope>
    <source>
        <strain evidence="8 9">DX</strain>
    </source>
</reference>
<dbReference type="InterPro" id="IPR011010">
    <property type="entry name" value="DNA_brk_join_enz"/>
</dbReference>
<dbReference type="GO" id="GO:0003677">
    <property type="term" value="F:DNA binding"/>
    <property type="evidence" value="ECO:0007669"/>
    <property type="project" value="UniProtKB-UniRule"/>
</dbReference>
<gene>
    <name evidence="8" type="ORF">BOX24_05015</name>
</gene>
<evidence type="ECO:0000259" key="7">
    <source>
        <dbReference type="PROSITE" id="PS51900"/>
    </source>
</evidence>
<dbReference type="Proteomes" id="UP000188586">
    <property type="component" value="Unassembled WGS sequence"/>
</dbReference>
<dbReference type="RefSeq" id="WP_179108873.1">
    <property type="nucleotide sequence ID" value="NZ_JBPKCJ010000001.1"/>
</dbReference>
<evidence type="ECO:0000256" key="5">
    <source>
        <dbReference type="PROSITE-ProRule" id="PRU01248"/>
    </source>
</evidence>
<dbReference type="PROSITE" id="PS51900">
    <property type="entry name" value="CB"/>
    <property type="match status" value="1"/>
</dbReference>
<dbReference type="CDD" id="cd01189">
    <property type="entry name" value="INT_ICEBs1_C_like"/>
    <property type="match status" value="1"/>
</dbReference>
<feature type="domain" description="Core-binding (CB)" evidence="7">
    <location>
        <begin position="73"/>
        <end position="153"/>
    </location>
</feature>
<evidence type="ECO:0000259" key="6">
    <source>
        <dbReference type="PROSITE" id="PS51898"/>
    </source>
</evidence>
<comment type="caution">
    <text evidence="8">The sequence shown here is derived from an EMBL/GenBank/DDBJ whole genome shotgun (WGS) entry which is preliminary data.</text>
</comment>
<protein>
    <recommendedName>
        <fullName evidence="10">Site-specific integrase</fullName>
    </recommendedName>
</protein>
<dbReference type="Pfam" id="PF12167">
    <property type="entry name" value="Arm-DNA-bind_2"/>
    <property type="match status" value="1"/>
</dbReference>
<dbReference type="AlphaFoldDB" id="A0A1V3SVQ7"/>
<accession>A0A1V3SVQ7</accession>
<dbReference type="InterPro" id="IPR050090">
    <property type="entry name" value="Tyrosine_recombinase_XerCD"/>
</dbReference>
<comment type="similarity">
    <text evidence="1">Belongs to the 'phage' integrase family.</text>
</comment>
<keyword evidence="3 5" id="KW-0238">DNA-binding</keyword>
<keyword evidence="2" id="KW-0229">DNA integration</keyword>
<dbReference type="InterPro" id="IPR044068">
    <property type="entry name" value="CB"/>
</dbReference>
<dbReference type="Gene3D" id="1.10.443.10">
    <property type="entry name" value="Intergrase catalytic core"/>
    <property type="match status" value="1"/>
</dbReference>
<evidence type="ECO:0000256" key="2">
    <source>
        <dbReference type="ARBA" id="ARBA00022908"/>
    </source>
</evidence>
<dbReference type="GO" id="GO:0015074">
    <property type="term" value="P:DNA integration"/>
    <property type="evidence" value="ECO:0007669"/>
    <property type="project" value="UniProtKB-KW"/>
</dbReference>
<dbReference type="Gene3D" id="1.10.150.130">
    <property type="match status" value="1"/>
</dbReference>
<dbReference type="PANTHER" id="PTHR30349">
    <property type="entry name" value="PHAGE INTEGRASE-RELATED"/>
    <property type="match status" value="1"/>
</dbReference>
<name>A0A1V3SVQ7_9BACT</name>
<dbReference type="InterPro" id="IPR010998">
    <property type="entry name" value="Integrase_recombinase_N"/>
</dbReference>
<feature type="domain" description="Tyr recombinase" evidence="6">
    <location>
        <begin position="174"/>
        <end position="360"/>
    </location>
</feature>
<organism evidence="8 9">
    <name type="scientific">Leptospirillum ferriphilum</name>
    <dbReference type="NCBI Taxonomy" id="178606"/>
    <lineage>
        <taxon>Bacteria</taxon>
        <taxon>Pseudomonadati</taxon>
        <taxon>Nitrospirota</taxon>
        <taxon>Nitrospiria</taxon>
        <taxon>Nitrospirales</taxon>
        <taxon>Nitrospiraceae</taxon>
        <taxon>Leptospirillum</taxon>
    </lineage>
</organism>
<evidence type="ECO:0000313" key="8">
    <source>
        <dbReference type="EMBL" id="OOH72750.1"/>
    </source>
</evidence>
<proteinExistence type="inferred from homology"/>
<evidence type="ECO:0000256" key="1">
    <source>
        <dbReference type="ARBA" id="ARBA00008857"/>
    </source>
</evidence>
<dbReference type="SUPFAM" id="SSF56349">
    <property type="entry name" value="DNA breaking-rejoining enzymes"/>
    <property type="match status" value="1"/>
</dbReference>
<dbReference type="PROSITE" id="PS51898">
    <property type="entry name" value="TYR_RECOMBINASE"/>
    <property type="match status" value="1"/>
</dbReference>
<evidence type="ECO:0000313" key="9">
    <source>
        <dbReference type="Proteomes" id="UP000188586"/>
    </source>
</evidence>
<dbReference type="InterPro" id="IPR004107">
    <property type="entry name" value="Integrase_SAM-like_N"/>
</dbReference>
<evidence type="ECO:0000256" key="4">
    <source>
        <dbReference type="ARBA" id="ARBA00023172"/>
    </source>
</evidence>
<dbReference type="Pfam" id="PF00589">
    <property type="entry name" value="Phage_integrase"/>
    <property type="match status" value="1"/>
</dbReference>
<dbReference type="InterPro" id="IPR013762">
    <property type="entry name" value="Integrase-like_cat_sf"/>
</dbReference>
<evidence type="ECO:0008006" key="10">
    <source>
        <dbReference type="Google" id="ProtNLM"/>
    </source>
</evidence>
<sequence>MGRGSGIRIRGKSIQISFYWRGQRFQKTLKLEPTKQNLKYAERLRSTILLEIAQGTFDPLKYFRKKEEIDEDILISVALSGWLEAVERTLSVSTFRGYRSAVNHRLIPAFGHLKMKDLTTHAIRQWIGSLTDISNKRINNLLTPLRAIYADAYQDGQIDRNPLDRIRNLPLATKEPEPFTPEEITRILDAADPISRNLFQFAFWSGLRTSELIGLQWGDVDFKKGFVSVRRAVLRGHVKETKTKSGHRDIVLLIPAREALERQMAYTFLQGPKGRVFCHPLTRKPFYMDQEIYRFWESLLRKAGVPFRNPYQTRHTYASLLLSAGENPMFVAQQMGHRDWGMIRKRYGRWIPSADPEVGKKANALWKKSEKNGDNMVTQKNG</sequence>
<dbReference type="InterPro" id="IPR022000">
    <property type="entry name" value="Min27-like_integrase_DNA_bind"/>
</dbReference>
<dbReference type="Pfam" id="PF14659">
    <property type="entry name" value="Phage_int_SAM_3"/>
    <property type="match status" value="1"/>
</dbReference>
<dbReference type="EMBL" id="MPOJ01000010">
    <property type="protein sequence ID" value="OOH72750.1"/>
    <property type="molecule type" value="Genomic_DNA"/>
</dbReference>
<dbReference type="InterPro" id="IPR002104">
    <property type="entry name" value="Integrase_catalytic"/>
</dbReference>
<dbReference type="GO" id="GO:0006310">
    <property type="term" value="P:DNA recombination"/>
    <property type="evidence" value="ECO:0007669"/>
    <property type="project" value="UniProtKB-KW"/>
</dbReference>
<keyword evidence="4" id="KW-0233">DNA recombination</keyword>
<dbReference type="PANTHER" id="PTHR30349:SF64">
    <property type="entry name" value="PROPHAGE INTEGRASE INTD-RELATED"/>
    <property type="match status" value="1"/>
</dbReference>
<evidence type="ECO:0000256" key="3">
    <source>
        <dbReference type="ARBA" id="ARBA00023125"/>
    </source>
</evidence>